<organism evidence="6 7">
    <name type="scientific">Sphingobacterium allocomposti</name>
    <dbReference type="NCBI Taxonomy" id="415956"/>
    <lineage>
        <taxon>Bacteria</taxon>
        <taxon>Pseudomonadati</taxon>
        <taxon>Bacteroidota</taxon>
        <taxon>Sphingobacteriia</taxon>
        <taxon>Sphingobacteriales</taxon>
        <taxon>Sphingobacteriaceae</taxon>
        <taxon>Sphingobacterium</taxon>
    </lineage>
</organism>
<keyword evidence="7" id="KW-1185">Reference proteome</keyword>
<feature type="transmembrane region" description="Helical" evidence="5">
    <location>
        <begin position="78"/>
        <end position="99"/>
    </location>
</feature>
<dbReference type="RefSeq" id="WP_148909812.1">
    <property type="nucleotide sequence ID" value="NZ_VNHX01000023.1"/>
</dbReference>
<feature type="transmembrane region" description="Helical" evidence="5">
    <location>
        <begin position="155"/>
        <end position="181"/>
    </location>
</feature>
<feature type="transmembrane region" description="Helical" evidence="5">
    <location>
        <begin position="187"/>
        <end position="209"/>
    </location>
</feature>
<keyword evidence="3 5" id="KW-1133">Transmembrane helix</keyword>
<comment type="similarity">
    <text evidence="5">Belongs to the 4-toluene sulfonate uptake permease (TSUP) (TC 2.A.102) family.</text>
</comment>
<sequence>MNVLDIQIIFGFLLAVVVGTTLGLMGSGGTILTVPILVYVMGVDPVLATTYSLFAVGITAAIGAIRSGAQRNVDFEKVVVFGLPSLLTVFLTRTFVLPLVPEVFIIGTREIHQAVVLMVIFSAVMFTSAVSMIYGGDLFIGTDNRRMNGRRGYAVVQGVAVGFVTGVVGAGGGFLIIPVMIQFFQMSIQRAVGTSLVIIAVNAIFGVLGDIEKLGDIDWPLLGGYTFFTIAGVLIGFFLSNRIPGGVLKKMFGYLILSVGLYVLFKEVVSLYR</sequence>
<reference evidence="6 7" key="1">
    <citation type="submission" date="2019-07" db="EMBL/GenBank/DDBJ databases">
        <title>Genomic Encyclopedia of Archaeal and Bacterial Type Strains, Phase II (KMG-II): from individual species to whole genera.</title>
        <authorList>
            <person name="Goeker M."/>
        </authorList>
    </citation>
    <scope>NUCLEOTIDE SEQUENCE [LARGE SCALE GENOMIC DNA]</scope>
    <source>
        <strain evidence="6 7">DSM 18850</strain>
    </source>
</reference>
<dbReference type="AlphaFoldDB" id="A0A5S5D7B3"/>
<evidence type="ECO:0000313" key="7">
    <source>
        <dbReference type="Proteomes" id="UP000325105"/>
    </source>
</evidence>
<keyword evidence="2 5" id="KW-0812">Transmembrane</keyword>
<dbReference type="PANTHER" id="PTHR43701">
    <property type="entry name" value="MEMBRANE TRANSPORTER PROTEIN MJ0441-RELATED"/>
    <property type="match status" value="1"/>
</dbReference>
<keyword evidence="4 5" id="KW-0472">Membrane</keyword>
<feature type="transmembrane region" description="Helical" evidence="5">
    <location>
        <begin position="111"/>
        <end position="134"/>
    </location>
</feature>
<dbReference type="EMBL" id="VNHX01000023">
    <property type="protein sequence ID" value="TYP90936.1"/>
    <property type="molecule type" value="Genomic_DNA"/>
</dbReference>
<name>A0A5S5D7B3_9SPHI</name>
<feature type="transmembrane region" description="Helical" evidence="5">
    <location>
        <begin position="221"/>
        <end position="239"/>
    </location>
</feature>
<protein>
    <recommendedName>
        <fullName evidence="5">Probable membrane transporter protein</fullName>
    </recommendedName>
</protein>
<dbReference type="OrthoDB" id="8559161at2"/>
<comment type="caution">
    <text evidence="6">The sequence shown here is derived from an EMBL/GenBank/DDBJ whole genome shotgun (WGS) entry which is preliminary data.</text>
</comment>
<evidence type="ECO:0000256" key="2">
    <source>
        <dbReference type="ARBA" id="ARBA00022692"/>
    </source>
</evidence>
<feature type="transmembrane region" description="Helical" evidence="5">
    <location>
        <begin position="46"/>
        <end position="66"/>
    </location>
</feature>
<dbReference type="Proteomes" id="UP000325105">
    <property type="component" value="Unassembled WGS sequence"/>
</dbReference>
<evidence type="ECO:0000256" key="5">
    <source>
        <dbReference type="RuleBase" id="RU363041"/>
    </source>
</evidence>
<feature type="transmembrane region" description="Helical" evidence="5">
    <location>
        <begin position="12"/>
        <end position="40"/>
    </location>
</feature>
<keyword evidence="5" id="KW-1003">Cell membrane</keyword>
<evidence type="ECO:0000256" key="3">
    <source>
        <dbReference type="ARBA" id="ARBA00022989"/>
    </source>
</evidence>
<feature type="transmembrane region" description="Helical" evidence="5">
    <location>
        <begin position="251"/>
        <end position="272"/>
    </location>
</feature>
<evidence type="ECO:0000256" key="1">
    <source>
        <dbReference type="ARBA" id="ARBA00004141"/>
    </source>
</evidence>
<proteinExistence type="inferred from homology"/>
<evidence type="ECO:0000313" key="6">
    <source>
        <dbReference type="EMBL" id="TYP90936.1"/>
    </source>
</evidence>
<comment type="subcellular location">
    <subcellularLocation>
        <location evidence="5">Cell membrane</location>
        <topology evidence="5">Multi-pass membrane protein</topology>
    </subcellularLocation>
    <subcellularLocation>
        <location evidence="1">Membrane</location>
        <topology evidence="1">Multi-pass membrane protein</topology>
    </subcellularLocation>
</comment>
<gene>
    <name evidence="6" type="ORF">BC792_12334</name>
</gene>
<dbReference type="Pfam" id="PF01925">
    <property type="entry name" value="TauE"/>
    <property type="match status" value="1"/>
</dbReference>
<dbReference type="PANTHER" id="PTHR43701:SF2">
    <property type="entry name" value="MEMBRANE TRANSPORTER PROTEIN YJNA-RELATED"/>
    <property type="match status" value="1"/>
</dbReference>
<dbReference type="GO" id="GO:0005886">
    <property type="term" value="C:plasma membrane"/>
    <property type="evidence" value="ECO:0007669"/>
    <property type="project" value="UniProtKB-SubCell"/>
</dbReference>
<dbReference type="InterPro" id="IPR051598">
    <property type="entry name" value="TSUP/Inactive_protease-like"/>
</dbReference>
<evidence type="ECO:0000256" key="4">
    <source>
        <dbReference type="ARBA" id="ARBA00023136"/>
    </source>
</evidence>
<dbReference type="InterPro" id="IPR002781">
    <property type="entry name" value="TM_pro_TauE-like"/>
</dbReference>
<accession>A0A5S5D7B3</accession>